<feature type="region of interest" description="Disordered" evidence="1">
    <location>
        <begin position="61"/>
        <end position="100"/>
    </location>
</feature>
<reference evidence="2 3" key="1">
    <citation type="submission" date="2020-04" db="EMBL/GenBank/DDBJ databases">
        <title>Genome sequencing of novel species.</title>
        <authorList>
            <person name="Heo J."/>
            <person name="Kim S.-J."/>
            <person name="Kim J.-S."/>
            <person name="Hong S.-B."/>
            <person name="Kwon S.-W."/>
        </authorList>
    </citation>
    <scope>NUCLEOTIDE SEQUENCE [LARGE SCALE GENOMIC DNA]</scope>
    <source>
        <strain evidence="2 3">CJU-R4</strain>
    </source>
</reference>
<evidence type="ECO:0000313" key="3">
    <source>
        <dbReference type="Proteomes" id="UP000501128"/>
    </source>
</evidence>
<dbReference type="Proteomes" id="UP000501128">
    <property type="component" value="Chromosome"/>
</dbReference>
<proteinExistence type="predicted"/>
<organism evidence="2 3">
    <name type="scientific">Spirosoma rhododendri</name>
    <dbReference type="NCBI Taxonomy" id="2728024"/>
    <lineage>
        <taxon>Bacteria</taxon>
        <taxon>Pseudomonadati</taxon>
        <taxon>Bacteroidota</taxon>
        <taxon>Cytophagia</taxon>
        <taxon>Cytophagales</taxon>
        <taxon>Cytophagaceae</taxon>
        <taxon>Spirosoma</taxon>
    </lineage>
</organism>
<evidence type="ECO:0000256" key="1">
    <source>
        <dbReference type="SAM" id="MobiDB-lite"/>
    </source>
</evidence>
<keyword evidence="3" id="KW-1185">Reference proteome</keyword>
<name>A0A7L5DPG4_9BACT</name>
<dbReference type="EMBL" id="CP051677">
    <property type="protein sequence ID" value="QJD79093.1"/>
    <property type="molecule type" value="Genomic_DNA"/>
</dbReference>
<protein>
    <submittedName>
        <fullName evidence="2">Uncharacterized protein</fullName>
    </submittedName>
</protein>
<dbReference type="AlphaFoldDB" id="A0A7L5DPG4"/>
<dbReference type="RefSeq" id="WP_169551060.1">
    <property type="nucleotide sequence ID" value="NZ_CP051677.1"/>
</dbReference>
<feature type="region of interest" description="Disordered" evidence="1">
    <location>
        <begin position="1"/>
        <end position="26"/>
    </location>
</feature>
<dbReference type="KEGG" id="srho:HH216_12185"/>
<evidence type="ECO:0000313" key="2">
    <source>
        <dbReference type="EMBL" id="QJD79093.1"/>
    </source>
</evidence>
<gene>
    <name evidence="2" type="ORF">HH216_12185</name>
</gene>
<accession>A0A7L5DPG4</accession>
<sequence>MNTNDNSGRPLRDVPSGLDHDPNADEEIINQQQDKAATDLELADSENAPIAPANLSENIAYALDGSGPGPTDAKPQVGEAKHVTEGITGAGLEDEEKNLS</sequence>